<dbReference type="InterPro" id="IPR000620">
    <property type="entry name" value="EamA_dom"/>
</dbReference>
<dbReference type="Gene3D" id="1.10.3730.20">
    <property type="match status" value="1"/>
</dbReference>
<feature type="transmembrane region" description="Helical" evidence="6">
    <location>
        <begin position="160"/>
        <end position="180"/>
    </location>
</feature>
<protein>
    <submittedName>
        <fullName evidence="8">DMT family transporter</fullName>
    </submittedName>
</protein>
<feature type="transmembrane region" description="Helical" evidence="6">
    <location>
        <begin position="279"/>
        <end position="300"/>
    </location>
</feature>
<feature type="transmembrane region" description="Helical" evidence="6">
    <location>
        <begin position="42"/>
        <end position="59"/>
    </location>
</feature>
<dbReference type="InterPro" id="IPR037185">
    <property type="entry name" value="EmrE-like"/>
</dbReference>
<evidence type="ECO:0000256" key="3">
    <source>
        <dbReference type="ARBA" id="ARBA00022692"/>
    </source>
</evidence>
<proteinExistence type="inferred from homology"/>
<keyword evidence="5 6" id="KW-0472">Membrane</keyword>
<sequence>MSNLSGRWKFGLLLAASTAFMWGVLPIALKGLMSTLDPMTTTFFRFFIAAVLITPYLLARKKLVNKNKFCSIKLSLQLLCAGLLLTANYALYIFGLERSSPEAAQVMMQLAPVLLLLAGVWIFKEQFTPFQWCGFAVFIGGLILFFSPRFDDVFVSLNSYGEGLILLILAAVTWVGYAIIQKFLLRDFNAEETMLVFYWIGALAFLPFSNFETLPDLTSLQWSLLLFCGFNTLIAYGCFSEALMHIEASRVSAVIAITPLVTLSSVQLIPFTGITAEPLMLVTILGAICVVIGSIITATAKGKVKANLE</sequence>
<evidence type="ECO:0000259" key="7">
    <source>
        <dbReference type="Pfam" id="PF00892"/>
    </source>
</evidence>
<reference evidence="8 9" key="1">
    <citation type="submission" date="2019-02" db="EMBL/GenBank/DDBJ databases">
        <title>Prokaryotic population dynamics and viral predation in marine succession experiment using metagenomics: the confinement effect.</title>
        <authorList>
            <person name="Haro-Moreno J.M."/>
            <person name="Rodriguez-Valera F."/>
            <person name="Lopez-Perez M."/>
        </authorList>
    </citation>
    <scope>NUCLEOTIDE SEQUENCE [LARGE SCALE GENOMIC DNA]</scope>
    <source>
        <strain evidence="8">MED-G170</strain>
    </source>
</reference>
<evidence type="ECO:0000313" key="8">
    <source>
        <dbReference type="EMBL" id="RZO21059.1"/>
    </source>
</evidence>
<dbReference type="Pfam" id="PF00892">
    <property type="entry name" value="EamA"/>
    <property type="match status" value="2"/>
</dbReference>
<feature type="transmembrane region" description="Helical" evidence="6">
    <location>
        <begin position="106"/>
        <end position="123"/>
    </location>
</feature>
<gene>
    <name evidence="8" type="ORF">EVB03_02195</name>
</gene>
<organism evidence="8 9">
    <name type="scientific">SAR92 clade bacterium</name>
    <dbReference type="NCBI Taxonomy" id="2315479"/>
    <lineage>
        <taxon>Bacteria</taxon>
        <taxon>Pseudomonadati</taxon>
        <taxon>Pseudomonadota</taxon>
        <taxon>Gammaproteobacteria</taxon>
        <taxon>Cellvibrionales</taxon>
        <taxon>Porticoccaceae</taxon>
        <taxon>SAR92 clade</taxon>
    </lineage>
</organism>
<feature type="domain" description="EamA" evidence="7">
    <location>
        <begin position="10"/>
        <end position="146"/>
    </location>
</feature>
<dbReference type="EMBL" id="SHBP01000002">
    <property type="protein sequence ID" value="RZO21059.1"/>
    <property type="molecule type" value="Genomic_DNA"/>
</dbReference>
<dbReference type="InterPro" id="IPR050638">
    <property type="entry name" value="AA-Vitamin_Transporters"/>
</dbReference>
<evidence type="ECO:0000256" key="2">
    <source>
        <dbReference type="ARBA" id="ARBA00007362"/>
    </source>
</evidence>
<evidence type="ECO:0000256" key="6">
    <source>
        <dbReference type="SAM" id="Phobius"/>
    </source>
</evidence>
<dbReference type="Proteomes" id="UP000315889">
    <property type="component" value="Unassembled WGS sequence"/>
</dbReference>
<accession>A0A520MIL8</accession>
<comment type="similarity">
    <text evidence="2">Belongs to the EamA transporter family.</text>
</comment>
<feature type="transmembrane region" description="Helical" evidence="6">
    <location>
        <begin position="130"/>
        <end position="148"/>
    </location>
</feature>
<evidence type="ECO:0000256" key="1">
    <source>
        <dbReference type="ARBA" id="ARBA00004141"/>
    </source>
</evidence>
<name>A0A520MIL8_9GAMM</name>
<feature type="transmembrane region" description="Helical" evidence="6">
    <location>
        <begin position="192"/>
        <end position="208"/>
    </location>
</feature>
<comment type="caution">
    <text evidence="8">The sequence shown here is derived from an EMBL/GenBank/DDBJ whole genome shotgun (WGS) entry which is preliminary data.</text>
</comment>
<evidence type="ECO:0000256" key="5">
    <source>
        <dbReference type="ARBA" id="ARBA00023136"/>
    </source>
</evidence>
<dbReference type="GO" id="GO:0016020">
    <property type="term" value="C:membrane"/>
    <property type="evidence" value="ECO:0007669"/>
    <property type="project" value="UniProtKB-SubCell"/>
</dbReference>
<keyword evidence="4 6" id="KW-1133">Transmembrane helix</keyword>
<evidence type="ECO:0000313" key="9">
    <source>
        <dbReference type="Proteomes" id="UP000315889"/>
    </source>
</evidence>
<evidence type="ECO:0000256" key="4">
    <source>
        <dbReference type="ARBA" id="ARBA00022989"/>
    </source>
</evidence>
<feature type="transmembrane region" description="Helical" evidence="6">
    <location>
        <begin position="71"/>
        <end position="94"/>
    </location>
</feature>
<dbReference type="SUPFAM" id="SSF103481">
    <property type="entry name" value="Multidrug resistance efflux transporter EmrE"/>
    <property type="match status" value="2"/>
</dbReference>
<feature type="transmembrane region" description="Helical" evidence="6">
    <location>
        <begin position="251"/>
        <end position="273"/>
    </location>
</feature>
<feature type="domain" description="EamA" evidence="7">
    <location>
        <begin position="163"/>
        <end position="297"/>
    </location>
</feature>
<dbReference type="AlphaFoldDB" id="A0A520MIL8"/>
<dbReference type="PANTHER" id="PTHR32322">
    <property type="entry name" value="INNER MEMBRANE TRANSPORTER"/>
    <property type="match status" value="1"/>
</dbReference>
<keyword evidence="3 6" id="KW-0812">Transmembrane</keyword>
<comment type="subcellular location">
    <subcellularLocation>
        <location evidence="1">Membrane</location>
        <topology evidence="1">Multi-pass membrane protein</topology>
    </subcellularLocation>
</comment>
<feature type="transmembrane region" description="Helical" evidence="6">
    <location>
        <begin position="220"/>
        <end position="239"/>
    </location>
</feature>
<dbReference type="PANTHER" id="PTHR32322:SF2">
    <property type="entry name" value="EAMA DOMAIN-CONTAINING PROTEIN"/>
    <property type="match status" value="1"/>
</dbReference>